<accession>A0AAE0VCT6</accession>
<dbReference type="GO" id="GO:0016706">
    <property type="term" value="F:2-oxoglutarate-dependent dioxygenase activity"/>
    <property type="evidence" value="ECO:0007669"/>
    <property type="project" value="InterPro"/>
</dbReference>
<feature type="domain" description="Alkylated DNA repair protein AlkB homologue 8 N-terminal" evidence="1">
    <location>
        <begin position="41"/>
        <end position="82"/>
    </location>
</feature>
<gene>
    <name evidence="2" type="ORF">QTP70_006877</name>
</gene>
<comment type="caution">
    <text evidence="2">The sequence shown here is derived from an EMBL/GenBank/DDBJ whole genome shotgun (WGS) entry which is preliminary data.</text>
</comment>
<reference evidence="2" key="1">
    <citation type="submission" date="2023-06" db="EMBL/GenBank/DDBJ databases">
        <title>Male Hemibagrus guttatus genome.</title>
        <authorList>
            <person name="Bian C."/>
        </authorList>
    </citation>
    <scope>NUCLEOTIDE SEQUENCE</scope>
    <source>
        <strain evidence="2">Male_cb2023</strain>
        <tissue evidence="2">Muscle</tissue>
    </source>
</reference>
<dbReference type="EMBL" id="JAUCMX010000002">
    <property type="protein sequence ID" value="KAK3553669.1"/>
    <property type="molecule type" value="Genomic_DNA"/>
</dbReference>
<dbReference type="Proteomes" id="UP001274896">
    <property type="component" value="Unassembled WGS sequence"/>
</dbReference>
<sequence>MVVDFRRAQSDHSPLFIDGSPVEIVKSSKFLGVHLAENFTWSINTTSITRKAQQRLYFLRRLRKAHLPPPILTMFYRGTIKSILSSCITAWFGNCTVLDCKTLQQIVRTAEKISGVSLPSITDMYTIRCIRKSNSIVDDPTHPSHTLFTLLPSGKRHKRLTCPHMGHVEGLADVGMEAGEVAGAAAGEVVNQEELTGHAKRFRRAGINRVKNLRSGNNWKTAKELCTETRVLSAHLMQRLLGEVVSALPSRFREALVRDPGRSNEPPPPYQSLQ</sequence>
<protein>
    <recommendedName>
        <fullName evidence="1">Alkylated DNA repair protein AlkB homologue 8 N-terminal domain-containing protein</fullName>
    </recommendedName>
</protein>
<evidence type="ECO:0000313" key="3">
    <source>
        <dbReference type="Proteomes" id="UP001274896"/>
    </source>
</evidence>
<dbReference type="InterPro" id="IPR015095">
    <property type="entry name" value="AlkB_hom8_N"/>
</dbReference>
<dbReference type="Pfam" id="PF09004">
    <property type="entry name" value="ALKBH8_N"/>
    <property type="match status" value="1"/>
</dbReference>
<keyword evidence="3" id="KW-1185">Reference proteome</keyword>
<dbReference type="AlphaFoldDB" id="A0AAE0VCT6"/>
<proteinExistence type="predicted"/>
<dbReference type="GO" id="GO:0008168">
    <property type="term" value="F:methyltransferase activity"/>
    <property type="evidence" value="ECO:0007669"/>
    <property type="project" value="InterPro"/>
</dbReference>
<evidence type="ECO:0000259" key="1">
    <source>
        <dbReference type="Pfam" id="PF09004"/>
    </source>
</evidence>
<organism evidence="2 3">
    <name type="scientific">Hemibagrus guttatus</name>
    <dbReference type="NCBI Taxonomy" id="175788"/>
    <lineage>
        <taxon>Eukaryota</taxon>
        <taxon>Metazoa</taxon>
        <taxon>Chordata</taxon>
        <taxon>Craniata</taxon>
        <taxon>Vertebrata</taxon>
        <taxon>Euteleostomi</taxon>
        <taxon>Actinopterygii</taxon>
        <taxon>Neopterygii</taxon>
        <taxon>Teleostei</taxon>
        <taxon>Ostariophysi</taxon>
        <taxon>Siluriformes</taxon>
        <taxon>Bagridae</taxon>
        <taxon>Hemibagrus</taxon>
    </lineage>
</organism>
<evidence type="ECO:0000313" key="2">
    <source>
        <dbReference type="EMBL" id="KAK3553669.1"/>
    </source>
</evidence>
<name>A0AAE0VCT6_9TELE</name>